<protein>
    <recommendedName>
        <fullName evidence="5">Tubulin polymerization-promoting protein family member 3</fullName>
    </recommendedName>
</protein>
<dbReference type="GO" id="GO:0005874">
    <property type="term" value="C:microtubule"/>
    <property type="evidence" value="ECO:0007669"/>
    <property type="project" value="TreeGrafter"/>
</dbReference>
<dbReference type="InterPro" id="IPR011992">
    <property type="entry name" value="EF-hand-dom_pair"/>
</dbReference>
<sequence length="220" mass="24393">MFIPERNLDLKPFLLQRTSSNSSLLIDRAEHKPSAFKGLPQTSTMASSDDYDYDALVEKMKAFALTQTKNASKMDSKTVGKLAKECWPKALQPRIDSSVFPKVMDKTTKSINLDNKEQVQKFIAEASIQYDDVTKKTKEFKKHEKFLADKVIASDLGIKKTAISKTGGVDKMTDASKYTGAHKERFDDSGKGKGAAGRSDKAENTGYVGNYKGQGTFDKK</sequence>
<comment type="similarity">
    <text evidence="1">Belongs to the TPPP family.</text>
</comment>
<organism evidence="3 4">
    <name type="scientific">Magallana gigas</name>
    <name type="common">Pacific oyster</name>
    <name type="synonym">Crassostrea gigas</name>
    <dbReference type="NCBI Taxonomy" id="29159"/>
    <lineage>
        <taxon>Eukaryota</taxon>
        <taxon>Metazoa</taxon>
        <taxon>Spiralia</taxon>
        <taxon>Lophotrochozoa</taxon>
        <taxon>Mollusca</taxon>
        <taxon>Bivalvia</taxon>
        <taxon>Autobranchia</taxon>
        <taxon>Pteriomorphia</taxon>
        <taxon>Ostreida</taxon>
        <taxon>Ostreoidea</taxon>
        <taxon>Ostreidae</taxon>
        <taxon>Magallana</taxon>
    </lineage>
</organism>
<dbReference type="PANTHER" id="PTHR12932">
    <property type="entry name" value="P25 ALPHA-RELATED"/>
    <property type="match status" value="1"/>
</dbReference>
<accession>A0A8W8MKL6</accession>
<dbReference type="PANTHER" id="PTHR12932:SF9">
    <property type="entry name" value="TUBULIN POLYMERIZATION-PROMOTING PROTEIN HOMOLOG"/>
    <property type="match status" value="1"/>
</dbReference>
<feature type="region of interest" description="Disordered" evidence="2">
    <location>
        <begin position="177"/>
        <end position="220"/>
    </location>
</feature>
<dbReference type="GO" id="GO:0046785">
    <property type="term" value="P:microtubule polymerization"/>
    <property type="evidence" value="ECO:0007669"/>
    <property type="project" value="InterPro"/>
</dbReference>
<dbReference type="Pfam" id="PF05517">
    <property type="entry name" value="p25-alpha"/>
    <property type="match status" value="1"/>
</dbReference>
<evidence type="ECO:0008006" key="5">
    <source>
        <dbReference type="Google" id="ProtNLM"/>
    </source>
</evidence>
<dbReference type="EnsemblMetazoa" id="G3391.16">
    <property type="protein sequence ID" value="G3391.16:cds"/>
    <property type="gene ID" value="G3391"/>
</dbReference>
<evidence type="ECO:0000256" key="2">
    <source>
        <dbReference type="SAM" id="MobiDB-lite"/>
    </source>
</evidence>
<dbReference type="Proteomes" id="UP000005408">
    <property type="component" value="Unassembled WGS sequence"/>
</dbReference>
<name>A0A8W8MKL6_MAGGI</name>
<dbReference type="AlphaFoldDB" id="A0A8W8MKL6"/>
<dbReference type="SUPFAM" id="SSF47473">
    <property type="entry name" value="EF-hand"/>
    <property type="match status" value="1"/>
</dbReference>
<dbReference type="GO" id="GO:0032273">
    <property type="term" value="P:positive regulation of protein polymerization"/>
    <property type="evidence" value="ECO:0007669"/>
    <property type="project" value="TreeGrafter"/>
</dbReference>
<reference evidence="3" key="1">
    <citation type="submission" date="2022-08" db="UniProtKB">
        <authorList>
            <consortium name="EnsemblMetazoa"/>
        </authorList>
    </citation>
    <scope>IDENTIFICATION</scope>
    <source>
        <strain evidence="3">05x7-T-G4-1.051#20</strain>
    </source>
</reference>
<evidence type="ECO:0000256" key="1">
    <source>
        <dbReference type="ARBA" id="ARBA00010994"/>
    </source>
</evidence>
<proteinExistence type="inferred from homology"/>
<feature type="compositionally biased region" description="Basic and acidic residues" evidence="2">
    <location>
        <begin position="181"/>
        <end position="191"/>
    </location>
</feature>
<dbReference type="GO" id="GO:0001578">
    <property type="term" value="P:microtubule bundle formation"/>
    <property type="evidence" value="ECO:0007669"/>
    <property type="project" value="TreeGrafter"/>
</dbReference>
<keyword evidence="4" id="KW-1185">Reference proteome</keyword>
<evidence type="ECO:0000313" key="4">
    <source>
        <dbReference type="Proteomes" id="UP000005408"/>
    </source>
</evidence>
<dbReference type="InterPro" id="IPR008907">
    <property type="entry name" value="TPP/p25"/>
</dbReference>
<evidence type="ECO:0000313" key="3">
    <source>
        <dbReference type="EnsemblMetazoa" id="G3391.16:cds"/>
    </source>
</evidence>
<dbReference type="GO" id="GO:0015631">
    <property type="term" value="F:tubulin binding"/>
    <property type="evidence" value="ECO:0007669"/>
    <property type="project" value="InterPro"/>
</dbReference>